<dbReference type="OrthoDB" id="9774600at2"/>
<reference evidence="9 10" key="1">
    <citation type="submission" date="2019-03" db="EMBL/GenBank/DDBJ databases">
        <title>Draft genome sequences of novel Actinobacteria.</title>
        <authorList>
            <person name="Sahin N."/>
            <person name="Ay H."/>
            <person name="Saygin H."/>
        </authorList>
    </citation>
    <scope>NUCLEOTIDE SEQUENCE [LARGE SCALE GENOMIC DNA]</scope>
    <source>
        <strain evidence="9 10">7K502</strain>
    </source>
</reference>
<evidence type="ECO:0000256" key="2">
    <source>
        <dbReference type="ARBA" id="ARBA00022475"/>
    </source>
</evidence>
<keyword evidence="6 8" id="KW-0472">Membrane</keyword>
<dbReference type="EMBL" id="SMKW01000041">
    <property type="protein sequence ID" value="TDD43198.1"/>
    <property type="molecule type" value="Genomic_DNA"/>
</dbReference>
<dbReference type="AlphaFoldDB" id="A0A4R4YEL7"/>
<feature type="transmembrane region" description="Helical" evidence="8">
    <location>
        <begin position="288"/>
        <end position="308"/>
    </location>
</feature>
<evidence type="ECO:0000256" key="8">
    <source>
        <dbReference type="SAM" id="Phobius"/>
    </source>
</evidence>
<dbReference type="GO" id="GO:0005886">
    <property type="term" value="C:plasma membrane"/>
    <property type="evidence" value="ECO:0007669"/>
    <property type="project" value="UniProtKB-SubCell"/>
</dbReference>
<dbReference type="GO" id="GO:0016758">
    <property type="term" value="F:hexosyltransferase activity"/>
    <property type="evidence" value="ECO:0007669"/>
    <property type="project" value="InterPro"/>
</dbReference>
<dbReference type="Proteomes" id="UP000294947">
    <property type="component" value="Unassembled WGS sequence"/>
</dbReference>
<feature type="transmembrane region" description="Helical" evidence="8">
    <location>
        <begin position="145"/>
        <end position="160"/>
    </location>
</feature>
<dbReference type="Pfam" id="PF09594">
    <property type="entry name" value="GT87"/>
    <property type="match status" value="1"/>
</dbReference>
<feature type="transmembrane region" description="Helical" evidence="8">
    <location>
        <begin position="398"/>
        <end position="418"/>
    </location>
</feature>
<feature type="transmembrane region" description="Helical" evidence="8">
    <location>
        <begin position="222"/>
        <end position="241"/>
    </location>
</feature>
<keyword evidence="2" id="KW-1003">Cell membrane</keyword>
<organism evidence="9 10">
    <name type="scientific">Saccharopolyspora elongata</name>
    <dbReference type="NCBI Taxonomy" id="2530387"/>
    <lineage>
        <taxon>Bacteria</taxon>
        <taxon>Bacillati</taxon>
        <taxon>Actinomycetota</taxon>
        <taxon>Actinomycetes</taxon>
        <taxon>Pseudonocardiales</taxon>
        <taxon>Pseudonocardiaceae</taxon>
        <taxon>Saccharopolyspora</taxon>
    </lineage>
</organism>
<feature type="transmembrane region" description="Helical" evidence="8">
    <location>
        <begin position="113"/>
        <end position="133"/>
    </location>
</feature>
<gene>
    <name evidence="9" type="ORF">E1288_27445</name>
</gene>
<name>A0A4R4YEL7_9PSEU</name>
<evidence type="ECO:0000313" key="10">
    <source>
        <dbReference type="Proteomes" id="UP000294947"/>
    </source>
</evidence>
<keyword evidence="4 8" id="KW-0812">Transmembrane</keyword>
<keyword evidence="3" id="KW-0808">Transferase</keyword>
<proteinExistence type="inferred from homology"/>
<evidence type="ECO:0000256" key="6">
    <source>
        <dbReference type="ARBA" id="ARBA00023136"/>
    </source>
</evidence>
<protein>
    <submittedName>
        <fullName evidence="9">DUF2029 domain-containing protein</fullName>
    </submittedName>
</protein>
<evidence type="ECO:0000256" key="3">
    <source>
        <dbReference type="ARBA" id="ARBA00022679"/>
    </source>
</evidence>
<comment type="subcellular location">
    <subcellularLocation>
        <location evidence="1">Cell membrane</location>
        <topology evidence="1">Multi-pass membrane protein</topology>
    </subcellularLocation>
</comment>
<evidence type="ECO:0000313" key="9">
    <source>
        <dbReference type="EMBL" id="TDD43198.1"/>
    </source>
</evidence>
<evidence type="ECO:0000256" key="5">
    <source>
        <dbReference type="ARBA" id="ARBA00022989"/>
    </source>
</evidence>
<accession>A0A4R4YEL7</accession>
<keyword evidence="5 8" id="KW-1133">Transmembrane helix</keyword>
<evidence type="ECO:0000256" key="7">
    <source>
        <dbReference type="ARBA" id="ARBA00024033"/>
    </source>
</evidence>
<keyword evidence="10" id="KW-1185">Reference proteome</keyword>
<evidence type="ECO:0000256" key="1">
    <source>
        <dbReference type="ARBA" id="ARBA00004651"/>
    </source>
</evidence>
<dbReference type="RefSeq" id="WP_132489962.1">
    <property type="nucleotide sequence ID" value="NZ_SMKW01000041.1"/>
</dbReference>
<dbReference type="InterPro" id="IPR018584">
    <property type="entry name" value="GT87"/>
</dbReference>
<comment type="caution">
    <text evidence="9">The sequence shown here is derived from an EMBL/GenBank/DDBJ whole genome shotgun (WGS) entry which is preliminary data.</text>
</comment>
<feature type="transmembrane region" description="Helical" evidence="8">
    <location>
        <begin position="39"/>
        <end position="61"/>
    </location>
</feature>
<feature type="transmembrane region" description="Helical" evidence="8">
    <location>
        <begin position="358"/>
        <end position="378"/>
    </location>
</feature>
<sequence>MERHDPAGARRQVLECPVASRSAHDEPRSLLRWALQRPYLAWGFVLLVCGCGLAVAVRAWWADPVDLEVYHAAGRAVFDGIPLYDRQLVDGPHFVYTPLAALLFTPLAPLSMGAAKVVFILVNCLLLGCCAWWSWRSVGLRDRRTALVLTLLVACGSLGFEPAHHTLYVGQVNVMVLAIVLWDALRDDRCRTKGLGIGLAAGIKLTPLLFLPYLVVTRRFRAASMAVVSFLGTVALGFAALPADSAKFWPTGLFADSSRIWPDPGAAQNVSLNGLLIRLFGHTGDTNVLWVGVAGLLVARAIALAARADRQGERLLAVTLFGLCAAAVSPWSWGHHWVWVVPLVVFAGDQVLRSTDRAWPLIWAPPALLVALTVVPAFRVPPPGQTGHDVSGPAGWVMGNIYVLLFAATLISTSLHLWRSRIVAEPPKGPIGHPELS</sequence>
<evidence type="ECO:0000256" key="4">
    <source>
        <dbReference type="ARBA" id="ARBA00022692"/>
    </source>
</evidence>
<feature type="transmembrane region" description="Helical" evidence="8">
    <location>
        <begin position="197"/>
        <end position="216"/>
    </location>
</feature>
<comment type="similarity">
    <text evidence="7">Belongs to the glycosyltransferase 87 family.</text>
</comment>